<sequence length="185" mass="21374">MAWNVFLALIAYDFSYLAINSGRRLIQGIAGFFWLIFYPNTFYVLTDAKHFADWFDLSKLKSFSNLRTILDFNVLIFGIIFGVILGAWSIQLILHHFVKNNYLKAVLLFVISFLSSIGIFVGRSEALRLNSWDLVFHPWETLMLIIHSISASNMGFFLTFTFCQLALIALFYLAPHLGDWNRRGE</sequence>
<feature type="transmembrane region" description="Helical" evidence="1">
    <location>
        <begin position="66"/>
        <end position="90"/>
    </location>
</feature>
<evidence type="ECO:0000313" key="2">
    <source>
        <dbReference type="EMBL" id="PCS01442.1"/>
    </source>
</evidence>
<feature type="transmembrane region" description="Helical" evidence="1">
    <location>
        <begin position="142"/>
        <end position="173"/>
    </location>
</feature>
<gene>
    <name evidence="2" type="ORF">RT41_GL000206</name>
</gene>
<comment type="caution">
    <text evidence="2">The sequence shown here is derived from an EMBL/GenBank/DDBJ whole genome shotgun (WGS) entry which is preliminary data.</text>
</comment>
<dbReference type="AlphaFoldDB" id="A0A2A5RPU0"/>
<accession>A0A2A5RPU0</accession>
<evidence type="ECO:0000256" key="1">
    <source>
        <dbReference type="SAM" id="Phobius"/>
    </source>
</evidence>
<feature type="transmembrane region" description="Helical" evidence="1">
    <location>
        <begin position="25"/>
        <end position="46"/>
    </location>
</feature>
<proteinExistence type="predicted"/>
<dbReference type="InterPro" id="IPR009793">
    <property type="entry name" value="DUF1361"/>
</dbReference>
<dbReference type="Proteomes" id="UP000218181">
    <property type="component" value="Unassembled WGS sequence"/>
</dbReference>
<keyword evidence="1" id="KW-0472">Membrane</keyword>
<dbReference type="Pfam" id="PF07099">
    <property type="entry name" value="DUF1361"/>
    <property type="match status" value="1"/>
</dbReference>
<feature type="transmembrane region" description="Helical" evidence="1">
    <location>
        <begin position="102"/>
        <end position="122"/>
    </location>
</feature>
<keyword evidence="3" id="KW-1185">Reference proteome</keyword>
<reference evidence="2 3" key="1">
    <citation type="submission" date="2014-12" db="EMBL/GenBank/DDBJ databases">
        <title>Draft genome sequences of 10 type strains of Lactococcus.</title>
        <authorList>
            <person name="Sun Z."/>
            <person name="Zhong Z."/>
            <person name="Liu W."/>
            <person name="Zhang W."/>
            <person name="Zhang H."/>
        </authorList>
    </citation>
    <scope>NUCLEOTIDE SEQUENCE [LARGE SCALE GENOMIC DNA]</scope>
    <source>
        <strain evidence="2 3">JCM 16395</strain>
    </source>
</reference>
<protein>
    <recommendedName>
        <fullName evidence="4">DUF1361 domain-containing protein</fullName>
    </recommendedName>
</protein>
<dbReference type="EMBL" id="JXJU01000001">
    <property type="protein sequence ID" value="PCS01442.1"/>
    <property type="molecule type" value="Genomic_DNA"/>
</dbReference>
<keyword evidence="1" id="KW-0812">Transmembrane</keyword>
<name>A0A2A5RPU0_9LACT</name>
<evidence type="ECO:0000313" key="3">
    <source>
        <dbReference type="Proteomes" id="UP000218181"/>
    </source>
</evidence>
<dbReference type="RefSeq" id="WP_180752662.1">
    <property type="nucleotide sequence ID" value="NZ_JXJU01000001.1"/>
</dbReference>
<dbReference type="STRING" id="1291764.GCA_001311235_00288"/>
<keyword evidence="1" id="KW-1133">Transmembrane helix</keyword>
<evidence type="ECO:0008006" key="4">
    <source>
        <dbReference type="Google" id="ProtNLM"/>
    </source>
</evidence>
<organism evidence="2 3">
    <name type="scientific">Lactococcus fujiensis JCM 16395</name>
    <dbReference type="NCBI Taxonomy" id="1291764"/>
    <lineage>
        <taxon>Bacteria</taxon>
        <taxon>Bacillati</taxon>
        <taxon>Bacillota</taxon>
        <taxon>Bacilli</taxon>
        <taxon>Lactobacillales</taxon>
        <taxon>Streptococcaceae</taxon>
        <taxon>Lactococcus</taxon>
    </lineage>
</organism>